<sequence length="82" mass="9219">MDEHDVLKPFNTVNRRFRPDDERCNVVRSDDHLEPHSIETLKARGFIKERGEAVALPTSVAAEVPPNKLEVSRPATPATSEK</sequence>
<dbReference type="OrthoDB" id="8117410at2"/>
<dbReference type="AlphaFoldDB" id="A0A1H4NVJ7"/>
<dbReference type="Proteomes" id="UP000198992">
    <property type="component" value="Unassembled WGS sequence"/>
</dbReference>
<evidence type="ECO:0000313" key="2">
    <source>
        <dbReference type="Proteomes" id="UP000198992"/>
    </source>
</evidence>
<evidence type="ECO:0000313" key="1">
    <source>
        <dbReference type="EMBL" id="SEB99065.1"/>
    </source>
</evidence>
<dbReference type="RefSeq" id="WP_092114341.1">
    <property type="nucleotide sequence ID" value="NZ_FNTH01000001.1"/>
</dbReference>
<protein>
    <submittedName>
        <fullName evidence="1">Uncharacterized protein</fullName>
    </submittedName>
</protein>
<dbReference type="EMBL" id="FNTH01000001">
    <property type="protein sequence ID" value="SEB99065.1"/>
    <property type="molecule type" value="Genomic_DNA"/>
</dbReference>
<name>A0A1H4NVJ7_9BRAD</name>
<organism evidence="1 2">
    <name type="scientific">Bradyrhizobium erythrophlei</name>
    <dbReference type="NCBI Taxonomy" id="1437360"/>
    <lineage>
        <taxon>Bacteria</taxon>
        <taxon>Pseudomonadati</taxon>
        <taxon>Pseudomonadota</taxon>
        <taxon>Alphaproteobacteria</taxon>
        <taxon>Hyphomicrobiales</taxon>
        <taxon>Nitrobacteraceae</taxon>
        <taxon>Bradyrhizobium</taxon>
    </lineage>
</organism>
<gene>
    <name evidence="1" type="ORF">SAMN05444164_0740</name>
</gene>
<reference evidence="1 2" key="1">
    <citation type="submission" date="2016-10" db="EMBL/GenBank/DDBJ databases">
        <authorList>
            <person name="de Groot N.N."/>
        </authorList>
    </citation>
    <scope>NUCLEOTIDE SEQUENCE [LARGE SCALE GENOMIC DNA]</scope>
    <source>
        <strain evidence="1 2">MT12</strain>
    </source>
</reference>
<proteinExistence type="predicted"/>
<accession>A0A1H4NVJ7</accession>